<name>A0A0E9T8L9_ANGAN</name>
<protein>
    <submittedName>
        <fullName evidence="1">Uncharacterized protein</fullName>
    </submittedName>
</protein>
<accession>A0A0E9T8L9</accession>
<dbReference type="EMBL" id="GBXM01058548">
    <property type="protein sequence ID" value="JAH50029.1"/>
    <property type="molecule type" value="Transcribed_RNA"/>
</dbReference>
<evidence type="ECO:0000313" key="1">
    <source>
        <dbReference type="EMBL" id="JAH50029.1"/>
    </source>
</evidence>
<proteinExistence type="predicted"/>
<sequence>MCSFRKYNKTMGQKGKTHSALKFKGRLKEAQLFNGCHG</sequence>
<organism evidence="1">
    <name type="scientific">Anguilla anguilla</name>
    <name type="common">European freshwater eel</name>
    <name type="synonym">Muraena anguilla</name>
    <dbReference type="NCBI Taxonomy" id="7936"/>
    <lineage>
        <taxon>Eukaryota</taxon>
        <taxon>Metazoa</taxon>
        <taxon>Chordata</taxon>
        <taxon>Craniata</taxon>
        <taxon>Vertebrata</taxon>
        <taxon>Euteleostomi</taxon>
        <taxon>Actinopterygii</taxon>
        <taxon>Neopterygii</taxon>
        <taxon>Teleostei</taxon>
        <taxon>Anguilliformes</taxon>
        <taxon>Anguillidae</taxon>
        <taxon>Anguilla</taxon>
    </lineage>
</organism>
<dbReference type="AlphaFoldDB" id="A0A0E9T8L9"/>
<reference evidence="1" key="1">
    <citation type="submission" date="2014-11" db="EMBL/GenBank/DDBJ databases">
        <authorList>
            <person name="Amaro Gonzalez C."/>
        </authorList>
    </citation>
    <scope>NUCLEOTIDE SEQUENCE</scope>
</reference>
<reference evidence="1" key="2">
    <citation type="journal article" date="2015" name="Fish Shellfish Immunol.">
        <title>Early steps in the European eel (Anguilla anguilla)-Vibrio vulnificus interaction in the gills: Role of the RtxA13 toxin.</title>
        <authorList>
            <person name="Callol A."/>
            <person name="Pajuelo D."/>
            <person name="Ebbesson L."/>
            <person name="Teles M."/>
            <person name="MacKenzie S."/>
            <person name="Amaro C."/>
        </authorList>
    </citation>
    <scope>NUCLEOTIDE SEQUENCE</scope>
</reference>